<name>A0A318ZL31_9EURO</name>
<dbReference type="EMBL" id="KZ821225">
    <property type="protein sequence ID" value="PYH47114.1"/>
    <property type="molecule type" value="Genomic_DNA"/>
</dbReference>
<protein>
    <submittedName>
        <fullName evidence="2">Uncharacterized protein</fullName>
    </submittedName>
</protein>
<accession>A0A318ZL31</accession>
<dbReference type="GeneID" id="37080136"/>
<evidence type="ECO:0000256" key="1">
    <source>
        <dbReference type="SAM" id="MobiDB-lite"/>
    </source>
</evidence>
<dbReference type="OrthoDB" id="163438at2759"/>
<dbReference type="RefSeq" id="XP_025433096.1">
    <property type="nucleotide sequence ID" value="XM_025578907.1"/>
</dbReference>
<evidence type="ECO:0000313" key="3">
    <source>
        <dbReference type="Proteomes" id="UP000248349"/>
    </source>
</evidence>
<organism evidence="2 3">
    <name type="scientific">Aspergillus saccharolyticus JOP 1030-1</name>
    <dbReference type="NCBI Taxonomy" id="1450539"/>
    <lineage>
        <taxon>Eukaryota</taxon>
        <taxon>Fungi</taxon>
        <taxon>Dikarya</taxon>
        <taxon>Ascomycota</taxon>
        <taxon>Pezizomycotina</taxon>
        <taxon>Eurotiomycetes</taxon>
        <taxon>Eurotiomycetidae</taxon>
        <taxon>Eurotiales</taxon>
        <taxon>Aspergillaceae</taxon>
        <taxon>Aspergillus</taxon>
        <taxon>Aspergillus subgen. Circumdati</taxon>
    </lineage>
</organism>
<sequence length="302" mass="34277">MSLPSKQTISGSMRSEDLNQNPQTSKVLAYSKLILESEYGLQLRLGQPDYHKQSCNFLEVQTVEVEQNRWICHLWDHDIAVRDQLSKVVRSILVVKEVVSTAARASLPASIACAGIMACFTTALLIENVNARQRHEVLLDEVEKIQHSIHEHNLRAATSVRDMKIKTFLQILYTCPDKDREDINNRRVPGTYEWFTAILRPRPGGRVQTLTTLVYYGSQPMQFPGPEKCIQRTGSYLTPSFIAQLELFKDHILDKLETDGENIAFYRQLLTYRALPILPLQKLDAIGRGEAPTGETLSCYST</sequence>
<dbReference type="AlphaFoldDB" id="A0A318ZL31"/>
<gene>
    <name evidence="2" type="ORF">BP01DRAFT_411169</name>
</gene>
<proteinExistence type="predicted"/>
<reference evidence="2 3" key="1">
    <citation type="submission" date="2016-12" db="EMBL/GenBank/DDBJ databases">
        <title>The genomes of Aspergillus section Nigri reveals drivers in fungal speciation.</title>
        <authorList>
            <consortium name="DOE Joint Genome Institute"/>
            <person name="Vesth T.C."/>
            <person name="Nybo J."/>
            <person name="Theobald S."/>
            <person name="Brandl J."/>
            <person name="Frisvad J.C."/>
            <person name="Nielsen K.F."/>
            <person name="Lyhne E.K."/>
            <person name="Kogle M.E."/>
            <person name="Kuo A."/>
            <person name="Riley R."/>
            <person name="Clum A."/>
            <person name="Nolan M."/>
            <person name="Lipzen A."/>
            <person name="Salamov A."/>
            <person name="Henrissat B."/>
            <person name="Wiebenga A."/>
            <person name="De Vries R.P."/>
            <person name="Grigoriev I.V."/>
            <person name="Mortensen U.H."/>
            <person name="Andersen M.R."/>
            <person name="Baker S.E."/>
        </authorList>
    </citation>
    <scope>NUCLEOTIDE SEQUENCE [LARGE SCALE GENOMIC DNA]</scope>
    <source>
        <strain evidence="2 3">JOP 1030-1</strain>
    </source>
</reference>
<evidence type="ECO:0000313" key="2">
    <source>
        <dbReference type="EMBL" id="PYH47114.1"/>
    </source>
</evidence>
<dbReference type="Proteomes" id="UP000248349">
    <property type="component" value="Unassembled WGS sequence"/>
</dbReference>
<feature type="region of interest" description="Disordered" evidence="1">
    <location>
        <begin position="1"/>
        <end position="22"/>
    </location>
</feature>
<keyword evidence="3" id="KW-1185">Reference proteome</keyword>